<comment type="subunit">
    <text evidence="9">Forms a complex with SecF. Part of the essential Sec protein translocation apparatus which comprises SecA, SecYEG and auxiliary proteins SecDF. Other proteins may also be involved.</text>
</comment>
<dbReference type="InterPro" id="IPR001036">
    <property type="entry name" value="Acrflvin-R"/>
</dbReference>
<protein>
    <recommendedName>
        <fullName evidence="9">Protein translocase subunit SecD</fullName>
    </recommendedName>
</protein>
<feature type="transmembrane region" description="Helical" evidence="9">
    <location>
        <begin position="305"/>
        <end position="324"/>
    </location>
</feature>
<keyword evidence="6 9" id="KW-1133">Transmembrane helix</keyword>
<dbReference type="GO" id="GO:0065002">
    <property type="term" value="P:intracellular protein transmembrane transport"/>
    <property type="evidence" value="ECO:0007669"/>
    <property type="project" value="UniProtKB-UniRule"/>
</dbReference>
<keyword evidence="8 9" id="KW-0472">Membrane</keyword>
<dbReference type="NCBIfam" id="TIGR01129">
    <property type="entry name" value="secD"/>
    <property type="match status" value="1"/>
</dbReference>
<evidence type="ECO:0000256" key="9">
    <source>
        <dbReference type="HAMAP-Rule" id="MF_01463"/>
    </source>
</evidence>
<dbReference type="Gene3D" id="3.30.70.3400">
    <property type="match status" value="1"/>
</dbReference>
<accession>A0A426U2W7</accession>
<dbReference type="Gene3D" id="1.20.1640.10">
    <property type="entry name" value="Multidrug efflux transporter AcrB transmembrane domain"/>
    <property type="match status" value="1"/>
</dbReference>
<feature type="domain" description="Protein translocase subunit SecDF P1" evidence="11">
    <location>
        <begin position="64"/>
        <end position="119"/>
    </location>
</feature>
<evidence type="ECO:0000259" key="10">
    <source>
        <dbReference type="Pfam" id="PF02355"/>
    </source>
</evidence>
<feature type="transmembrane region" description="Helical" evidence="9">
    <location>
        <begin position="279"/>
        <end position="298"/>
    </location>
</feature>
<comment type="similarity">
    <text evidence="9">Belongs to the SecD/SecF family. SecD subfamily.</text>
</comment>
<dbReference type="NCBIfam" id="TIGR00916">
    <property type="entry name" value="2A0604s01"/>
    <property type="match status" value="1"/>
</dbReference>
<dbReference type="PRINTS" id="PR00702">
    <property type="entry name" value="ACRIFLAVINRP"/>
</dbReference>
<dbReference type="InterPro" id="IPR022813">
    <property type="entry name" value="SecD/SecF_arch_bac"/>
</dbReference>
<feature type="transmembrane region" description="Helical" evidence="9">
    <location>
        <begin position="330"/>
        <end position="352"/>
    </location>
</feature>
<dbReference type="EMBL" id="RSAS01000297">
    <property type="protein sequence ID" value="RRR74076.1"/>
    <property type="molecule type" value="Genomic_DNA"/>
</dbReference>
<dbReference type="HAMAP" id="MF_01463_B">
    <property type="entry name" value="SecD_B"/>
    <property type="match status" value="1"/>
</dbReference>
<comment type="function">
    <text evidence="9">Part of the Sec protein translocase complex. Interacts with the SecYEG preprotein conducting channel. SecDF uses the proton motive force (PMF) to complete protein translocation after the ATP-dependent function of SecA.</text>
</comment>
<dbReference type="PANTHER" id="PTHR30081">
    <property type="entry name" value="PROTEIN-EXPORT MEMBRANE PROTEIN SEC"/>
    <property type="match status" value="1"/>
</dbReference>
<gene>
    <name evidence="9 13" type="primary">secD</name>
    <name evidence="13" type="ORF">EI684_07740</name>
</gene>
<dbReference type="GO" id="GO:0015450">
    <property type="term" value="F:protein-transporting ATPase activity"/>
    <property type="evidence" value="ECO:0007669"/>
    <property type="project" value="InterPro"/>
</dbReference>
<evidence type="ECO:0000313" key="13">
    <source>
        <dbReference type="EMBL" id="RRR74076.1"/>
    </source>
</evidence>
<dbReference type="Pfam" id="PF02355">
    <property type="entry name" value="SecD_SecF_C"/>
    <property type="match status" value="1"/>
</dbReference>
<keyword evidence="3 9" id="KW-1003">Cell membrane</keyword>
<evidence type="ECO:0000256" key="4">
    <source>
        <dbReference type="ARBA" id="ARBA00022692"/>
    </source>
</evidence>
<dbReference type="InterPro" id="IPR048634">
    <property type="entry name" value="SecD_SecF_C"/>
</dbReference>
<feature type="domain" description="Protein export membrane protein SecD/SecF C-terminal" evidence="10">
    <location>
        <begin position="264"/>
        <end position="431"/>
    </location>
</feature>
<evidence type="ECO:0000259" key="11">
    <source>
        <dbReference type="Pfam" id="PF21760"/>
    </source>
</evidence>
<dbReference type="InterPro" id="IPR054384">
    <property type="entry name" value="SecDF_P1_head"/>
</dbReference>
<feature type="domain" description="SecDF P1 head subdomain" evidence="12">
    <location>
        <begin position="173"/>
        <end position="258"/>
    </location>
</feature>
<dbReference type="InterPro" id="IPR048631">
    <property type="entry name" value="SecD_1st"/>
</dbReference>
<evidence type="ECO:0000313" key="14">
    <source>
        <dbReference type="Proteomes" id="UP000280307"/>
    </source>
</evidence>
<dbReference type="Gene3D" id="3.30.1360.200">
    <property type="match status" value="1"/>
</dbReference>
<proteinExistence type="inferred from homology"/>
<comment type="caution">
    <text evidence="13">The sequence shown here is derived from an EMBL/GenBank/DDBJ whole genome shotgun (WGS) entry which is preliminary data.</text>
</comment>
<evidence type="ECO:0000259" key="12">
    <source>
        <dbReference type="Pfam" id="PF22599"/>
    </source>
</evidence>
<keyword evidence="4 9" id="KW-0812">Transmembrane</keyword>
<feature type="transmembrane region" description="Helical" evidence="9">
    <location>
        <begin position="408"/>
        <end position="431"/>
    </location>
</feature>
<dbReference type="Pfam" id="PF22599">
    <property type="entry name" value="SecDF_P1_head"/>
    <property type="match status" value="1"/>
</dbReference>
<name>A0A426U2W7_9CHLR</name>
<comment type="subcellular location">
    <subcellularLocation>
        <location evidence="1 9">Cell membrane</location>
        <topology evidence="1 9">Multi-pass membrane protein</topology>
    </subcellularLocation>
</comment>
<dbReference type="PANTHER" id="PTHR30081:SF1">
    <property type="entry name" value="PROTEIN TRANSLOCASE SUBUNIT SECD"/>
    <property type="match status" value="1"/>
</dbReference>
<feature type="transmembrane region" description="Helical" evidence="9">
    <location>
        <begin position="383"/>
        <end position="402"/>
    </location>
</feature>
<dbReference type="GO" id="GO:0006605">
    <property type="term" value="P:protein targeting"/>
    <property type="evidence" value="ECO:0007669"/>
    <property type="project" value="UniProtKB-UniRule"/>
</dbReference>
<dbReference type="GO" id="GO:0005886">
    <property type="term" value="C:plasma membrane"/>
    <property type="evidence" value="ECO:0007669"/>
    <property type="project" value="UniProtKB-SubCell"/>
</dbReference>
<comment type="caution">
    <text evidence="9">Lacks conserved residue(s) required for the propagation of feature annotation.</text>
</comment>
<reference evidence="13 14" key="1">
    <citation type="submission" date="2018-12" db="EMBL/GenBank/DDBJ databases">
        <title>Genome Sequence of Candidatus Viridilinea halotolerans isolated from saline sulfide-rich spring.</title>
        <authorList>
            <person name="Grouzdev D.S."/>
            <person name="Burganskaya E.I."/>
            <person name="Krutkina M.S."/>
            <person name="Sukhacheva M.V."/>
            <person name="Gorlenko V.M."/>
        </authorList>
    </citation>
    <scope>NUCLEOTIDE SEQUENCE [LARGE SCALE GENOMIC DNA]</scope>
    <source>
        <strain evidence="13">Chok-6</strain>
    </source>
</reference>
<organism evidence="13 14">
    <name type="scientific">Candidatus Viridilinea halotolerans</name>
    <dbReference type="NCBI Taxonomy" id="2491704"/>
    <lineage>
        <taxon>Bacteria</taxon>
        <taxon>Bacillati</taxon>
        <taxon>Chloroflexota</taxon>
        <taxon>Chloroflexia</taxon>
        <taxon>Chloroflexales</taxon>
        <taxon>Chloroflexineae</taxon>
        <taxon>Oscillochloridaceae</taxon>
        <taxon>Candidatus Viridilinea</taxon>
    </lineage>
</organism>
<dbReference type="SUPFAM" id="SSF82866">
    <property type="entry name" value="Multidrug efflux transporter AcrB transmembrane domain"/>
    <property type="match status" value="1"/>
</dbReference>
<keyword evidence="7 9" id="KW-0811">Translocation</keyword>
<evidence type="ECO:0000256" key="2">
    <source>
        <dbReference type="ARBA" id="ARBA00022448"/>
    </source>
</evidence>
<dbReference type="Proteomes" id="UP000280307">
    <property type="component" value="Unassembled WGS sequence"/>
</dbReference>
<dbReference type="AlphaFoldDB" id="A0A426U2W7"/>
<evidence type="ECO:0000256" key="3">
    <source>
        <dbReference type="ARBA" id="ARBA00022475"/>
    </source>
</evidence>
<dbReference type="InterPro" id="IPR005791">
    <property type="entry name" value="SecD"/>
</dbReference>
<evidence type="ECO:0000256" key="5">
    <source>
        <dbReference type="ARBA" id="ARBA00022927"/>
    </source>
</evidence>
<evidence type="ECO:0000256" key="7">
    <source>
        <dbReference type="ARBA" id="ARBA00023010"/>
    </source>
</evidence>
<evidence type="ECO:0000256" key="6">
    <source>
        <dbReference type="ARBA" id="ARBA00022989"/>
    </source>
</evidence>
<keyword evidence="2 9" id="KW-0813">Transport</keyword>
<dbReference type="GO" id="GO:0043952">
    <property type="term" value="P:protein transport by the Sec complex"/>
    <property type="evidence" value="ECO:0007669"/>
    <property type="project" value="UniProtKB-UniRule"/>
</dbReference>
<dbReference type="InterPro" id="IPR055344">
    <property type="entry name" value="SecD_SecF_C_bact"/>
</dbReference>
<sequence length="457" mass="49291">MRSRELTSLILILTVTGLALWINWTPNENFFGRDVRIRLGLDLQGGIQVLLRAAESDFTRDELDTARGVIERRVNALGVGETVVQLAGSDRIIVELPGVDNPEQAVDTLRGTGRLEFIDSLGQYIPDGMLVRTSSSPNPTLTEADGITNTEQLGPIFQSITDGADLDTGAVQPAFSQGGVTGSRPAVSFAFRGDSARNLATFTARSVGQPMCIVLDNRVVSCPQINAALTDGSGIIEVNSEIDRDNILNQLKYGALPVPLVIETSRSVTATLGQESVEASVIAGIVGLTVVALFMIIFYRLPGILATLALLIYTLISFAIYRFIPITLTLPGIAGFILSIGLAVDANVLIFARLREEYRRGRDIRNALERGFKESWPAIRDSSVSTLITSIVLFLFGSSFGVSIIQGFALTLGLGVLVSLFTALVITRTFLRLAAPLFSDERSWLFGVERRSAPTAA</sequence>
<evidence type="ECO:0000256" key="8">
    <source>
        <dbReference type="ARBA" id="ARBA00023136"/>
    </source>
</evidence>
<keyword evidence="5 9" id="KW-0653">Protein transport</keyword>
<dbReference type="Pfam" id="PF21760">
    <property type="entry name" value="SecD_1st"/>
    <property type="match status" value="1"/>
</dbReference>
<evidence type="ECO:0000256" key="1">
    <source>
        <dbReference type="ARBA" id="ARBA00004651"/>
    </source>
</evidence>